<dbReference type="OrthoDB" id="6783909at2759"/>
<name>A0A8K0DGT6_IGNLU</name>
<protein>
    <submittedName>
        <fullName evidence="1">Uncharacterized protein</fullName>
    </submittedName>
</protein>
<accession>A0A8K0DGT6</accession>
<dbReference type="Proteomes" id="UP000801492">
    <property type="component" value="Unassembled WGS sequence"/>
</dbReference>
<evidence type="ECO:0000313" key="1">
    <source>
        <dbReference type="EMBL" id="KAF2903941.1"/>
    </source>
</evidence>
<dbReference type="AlphaFoldDB" id="A0A8K0DGT6"/>
<dbReference type="PANTHER" id="PTHR47272:SF1">
    <property type="entry name" value="PIGGYBAC TRANSPOSABLE ELEMENT-DERIVED PROTEIN 3-LIKE"/>
    <property type="match status" value="1"/>
</dbReference>
<gene>
    <name evidence="1" type="ORF">ILUMI_02234</name>
</gene>
<evidence type="ECO:0000313" key="2">
    <source>
        <dbReference type="Proteomes" id="UP000801492"/>
    </source>
</evidence>
<dbReference type="PANTHER" id="PTHR47272">
    <property type="entry name" value="DDE_TNP_1_7 DOMAIN-CONTAINING PROTEIN"/>
    <property type="match status" value="1"/>
</dbReference>
<proteinExistence type="predicted"/>
<reference evidence="1" key="1">
    <citation type="submission" date="2019-08" db="EMBL/GenBank/DDBJ databases">
        <title>The genome of the North American firefly Photinus pyralis.</title>
        <authorList>
            <consortium name="Photinus pyralis genome working group"/>
            <person name="Fallon T.R."/>
            <person name="Sander Lower S.E."/>
            <person name="Weng J.-K."/>
        </authorList>
    </citation>
    <scope>NUCLEOTIDE SEQUENCE</scope>
    <source>
        <strain evidence="1">TRF0915ILg1</strain>
        <tissue evidence="1">Whole body</tissue>
    </source>
</reference>
<sequence length="152" mass="16924">MCGSSGQMFDFIIYQGSTTELNEEHVGVCGHGAAVEANDLGVPKSIRSRCVKKRGKPSSLLQEEEKPYKLANTEVQPYKEVRLDKIGHLPIMNDNGRQFGTRCKNPGCKGKLRVKCCKCQVHLCLTKTSNCFYIVHSRGVHQQQSDLVAELN</sequence>
<organism evidence="1 2">
    <name type="scientific">Ignelater luminosus</name>
    <name type="common">Cucubano</name>
    <name type="synonym">Pyrophorus luminosus</name>
    <dbReference type="NCBI Taxonomy" id="2038154"/>
    <lineage>
        <taxon>Eukaryota</taxon>
        <taxon>Metazoa</taxon>
        <taxon>Ecdysozoa</taxon>
        <taxon>Arthropoda</taxon>
        <taxon>Hexapoda</taxon>
        <taxon>Insecta</taxon>
        <taxon>Pterygota</taxon>
        <taxon>Neoptera</taxon>
        <taxon>Endopterygota</taxon>
        <taxon>Coleoptera</taxon>
        <taxon>Polyphaga</taxon>
        <taxon>Elateriformia</taxon>
        <taxon>Elateroidea</taxon>
        <taxon>Elateridae</taxon>
        <taxon>Agrypninae</taxon>
        <taxon>Pyrophorini</taxon>
        <taxon>Ignelater</taxon>
    </lineage>
</organism>
<dbReference type="EMBL" id="VTPC01000893">
    <property type="protein sequence ID" value="KAF2903941.1"/>
    <property type="molecule type" value="Genomic_DNA"/>
</dbReference>
<comment type="caution">
    <text evidence="1">The sequence shown here is derived from an EMBL/GenBank/DDBJ whole genome shotgun (WGS) entry which is preliminary data.</text>
</comment>
<keyword evidence="2" id="KW-1185">Reference proteome</keyword>